<reference evidence="3" key="1">
    <citation type="submission" date="2024-03" db="EMBL/GenBank/DDBJ databases">
        <title>Chitinophaga horti sp. nov., isolated from garden soil.</title>
        <authorList>
            <person name="Lee D.S."/>
            <person name="Han D.M."/>
            <person name="Baek J.H."/>
            <person name="Choi D.G."/>
            <person name="Jeon J.H."/>
            <person name="Jeon C.O."/>
        </authorList>
    </citation>
    <scope>NUCLEOTIDE SEQUENCE [LARGE SCALE GENOMIC DNA]</scope>
    <source>
        <strain evidence="3">GPA1</strain>
    </source>
</reference>
<keyword evidence="1" id="KW-0732">Signal</keyword>
<proteinExistence type="predicted"/>
<dbReference type="EMBL" id="CP149822">
    <property type="protein sequence ID" value="WZN41728.1"/>
    <property type="molecule type" value="Genomic_DNA"/>
</dbReference>
<accession>A0ABZ2YPP8</accession>
<feature type="chain" id="PRO_5045585565" evidence="1">
    <location>
        <begin position="21"/>
        <end position="257"/>
    </location>
</feature>
<name>A0ABZ2YPP8_9BACT</name>
<evidence type="ECO:0000256" key="1">
    <source>
        <dbReference type="SAM" id="SignalP"/>
    </source>
</evidence>
<feature type="signal peptide" evidence="1">
    <location>
        <begin position="1"/>
        <end position="20"/>
    </location>
</feature>
<evidence type="ECO:0000313" key="3">
    <source>
        <dbReference type="Proteomes" id="UP001485459"/>
    </source>
</evidence>
<evidence type="ECO:0000313" key="2">
    <source>
        <dbReference type="EMBL" id="WZN41728.1"/>
    </source>
</evidence>
<gene>
    <name evidence="2" type="ORF">WJU16_01580</name>
</gene>
<keyword evidence="3" id="KW-1185">Reference proteome</keyword>
<protein>
    <submittedName>
        <fullName evidence="2">Uncharacterized protein</fullName>
    </submittedName>
</protein>
<dbReference type="RefSeq" id="WP_341836576.1">
    <property type="nucleotide sequence ID" value="NZ_CP149822.1"/>
</dbReference>
<organism evidence="2 3">
    <name type="scientific">Chitinophaga pollutisoli</name>
    <dbReference type="NCBI Taxonomy" id="3133966"/>
    <lineage>
        <taxon>Bacteria</taxon>
        <taxon>Pseudomonadati</taxon>
        <taxon>Bacteroidota</taxon>
        <taxon>Chitinophagia</taxon>
        <taxon>Chitinophagales</taxon>
        <taxon>Chitinophagaceae</taxon>
        <taxon>Chitinophaga</taxon>
    </lineage>
</organism>
<sequence>MKLIYMLSALAMMAVSSAKADIRCDSCKKFQSTPPGINEADYAITSASVKHNRKWGQLEFEINVKGSAGKSVSPAAGKVNGAPVDGYVFPTTLSPEDVGFSRTDGILALALTAHPDFDDTPLWDEDGDGNYANDKIIWHPHWVVLVEDKRVPGGLSVKEFDPVDKTVKLPPTNPGMPMYMDSPGFQVVTEGKAIRVVVPDYRVRFKTDFKYDAVGAYMQLYSGEGGQHSGDGKMPMLGVYKVYSVLSGKLTLPYAVK</sequence>
<dbReference type="Proteomes" id="UP001485459">
    <property type="component" value="Chromosome"/>
</dbReference>